<sequence length="370" mass="42030">MSVPTRIFDLKAISANFAIDGCFTEAIPYGNGHIHDTFLASFMSGTTELKYIFQRINTNIFKTPEKVMENIQRVTSHLKKQIVAQGGDPLRETLNVVLSHDNRSFFVSPEGHYWRAYLFIDKAKTYDIVLDGRHIYNASRAFGFFQRRIADLPGDRLFDVLPDFHNTEKRFVNFTNALAKDAKNRAQSVKTEVAFVLAREKDAKILCGLLRDGKIPERITHNDTKFNNVMIDDVTGEGICVIDLDTVMPGLVLYDFGDSVRIGASTAAEDEKDLSKVGVDLGLFDRLAAGYLDAVRGFLTPVELEYLAFSAKLLTFECGMRFLTDYIEGDTYFKIKHPEHNIDRCRTQLKMVADMEEKMGKMEEIVEKFK</sequence>
<dbReference type="Pfam" id="PF01636">
    <property type="entry name" value="APH"/>
    <property type="match status" value="1"/>
</dbReference>
<dbReference type="Proteomes" id="UP000179243">
    <property type="component" value="Unassembled WGS sequence"/>
</dbReference>
<protein>
    <submittedName>
        <fullName evidence="2">Mucin desulfatase</fullName>
    </submittedName>
</protein>
<dbReference type="InterPro" id="IPR050249">
    <property type="entry name" value="Pseudomonas-type_ThrB"/>
</dbReference>
<accession>A0A1F7F945</accession>
<dbReference type="Gene3D" id="3.90.1200.10">
    <property type="match status" value="1"/>
</dbReference>
<dbReference type="AlphaFoldDB" id="A0A1F7F945"/>
<feature type="domain" description="Aminoglycoside phosphotransferase" evidence="1">
    <location>
        <begin position="114"/>
        <end position="262"/>
    </location>
</feature>
<dbReference type="PANTHER" id="PTHR21064:SF5">
    <property type="entry name" value="SLR1880 PROTEIN"/>
    <property type="match status" value="1"/>
</dbReference>
<dbReference type="PANTHER" id="PTHR21064">
    <property type="entry name" value="AMINOGLYCOSIDE PHOSPHOTRANSFERASE DOMAIN-CONTAINING PROTEIN-RELATED"/>
    <property type="match status" value="1"/>
</dbReference>
<evidence type="ECO:0000259" key="1">
    <source>
        <dbReference type="Pfam" id="PF01636"/>
    </source>
</evidence>
<proteinExistence type="predicted"/>
<comment type="caution">
    <text evidence="2">The sequence shown here is derived from an EMBL/GenBank/DDBJ whole genome shotgun (WGS) entry which is preliminary data.</text>
</comment>
<dbReference type="EMBL" id="MFYX01000098">
    <property type="protein sequence ID" value="OGK03036.1"/>
    <property type="molecule type" value="Genomic_DNA"/>
</dbReference>
<dbReference type="SUPFAM" id="SSF56112">
    <property type="entry name" value="Protein kinase-like (PK-like)"/>
    <property type="match status" value="1"/>
</dbReference>
<dbReference type="InterPro" id="IPR011009">
    <property type="entry name" value="Kinase-like_dom_sf"/>
</dbReference>
<gene>
    <name evidence="2" type="ORF">A2519_21325</name>
</gene>
<reference evidence="2 3" key="1">
    <citation type="journal article" date="2016" name="Nat. Commun.">
        <title>Thousands of microbial genomes shed light on interconnected biogeochemical processes in an aquifer system.</title>
        <authorList>
            <person name="Anantharaman K."/>
            <person name="Brown C.T."/>
            <person name="Hug L.A."/>
            <person name="Sharon I."/>
            <person name="Castelle C.J."/>
            <person name="Probst A.J."/>
            <person name="Thomas B.C."/>
            <person name="Singh A."/>
            <person name="Wilkins M.J."/>
            <person name="Karaoz U."/>
            <person name="Brodie E.L."/>
            <person name="Williams K.H."/>
            <person name="Hubbard S.S."/>
            <person name="Banfield J.F."/>
        </authorList>
    </citation>
    <scope>NUCLEOTIDE SEQUENCE [LARGE SCALE GENOMIC DNA]</scope>
</reference>
<evidence type="ECO:0000313" key="2">
    <source>
        <dbReference type="EMBL" id="OGK03036.1"/>
    </source>
</evidence>
<dbReference type="InterPro" id="IPR002575">
    <property type="entry name" value="Aminoglycoside_PTrfase"/>
</dbReference>
<evidence type="ECO:0000313" key="3">
    <source>
        <dbReference type="Proteomes" id="UP000179243"/>
    </source>
</evidence>
<organism evidence="2 3">
    <name type="scientific">Candidatus Raymondbacteria bacterium RIFOXYD12_FULL_49_13</name>
    <dbReference type="NCBI Taxonomy" id="1817890"/>
    <lineage>
        <taxon>Bacteria</taxon>
        <taxon>Raymondiibacteriota</taxon>
    </lineage>
</organism>
<name>A0A1F7F945_UNCRA</name>